<dbReference type="GO" id="GO:0005524">
    <property type="term" value="F:ATP binding"/>
    <property type="evidence" value="ECO:0007669"/>
    <property type="project" value="UniProtKB-KW"/>
</dbReference>
<dbReference type="GO" id="GO:0016887">
    <property type="term" value="F:ATP hydrolysis activity"/>
    <property type="evidence" value="ECO:0007669"/>
    <property type="project" value="InterPro"/>
</dbReference>
<evidence type="ECO:0000313" key="5">
    <source>
        <dbReference type="Proteomes" id="UP000187464"/>
    </source>
</evidence>
<dbReference type="InterPro" id="IPR027417">
    <property type="entry name" value="P-loop_NTPase"/>
</dbReference>
<dbReference type="GO" id="GO:0005886">
    <property type="term" value="C:plasma membrane"/>
    <property type="evidence" value="ECO:0007669"/>
    <property type="project" value="TreeGrafter"/>
</dbReference>
<gene>
    <name evidence="4" type="ORF">PSM36_1961</name>
</gene>
<organism evidence="4 5">
    <name type="scientific">Proteiniphilum saccharofermentans</name>
    <dbReference type="NCBI Taxonomy" id="1642647"/>
    <lineage>
        <taxon>Bacteria</taxon>
        <taxon>Pseudomonadati</taxon>
        <taxon>Bacteroidota</taxon>
        <taxon>Bacteroidia</taxon>
        <taxon>Bacteroidales</taxon>
        <taxon>Dysgonomonadaceae</taxon>
        <taxon>Proteiniphilum</taxon>
    </lineage>
</organism>
<dbReference type="Gene3D" id="3.40.50.300">
    <property type="entry name" value="P-loop containing nucleotide triphosphate hydrolases"/>
    <property type="match status" value="1"/>
</dbReference>
<dbReference type="InterPro" id="IPR003439">
    <property type="entry name" value="ABC_transporter-like_ATP-bd"/>
</dbReference>
<dbReference type="AlphaFoldDB" id="A0A1R3T0U6"/>
<name>A0A1R3T0U6_9BACT</name>
<dbReference type="InterPro" id="IPR017871">
    <property type="entry name" value="ABC_transporter-like_CS"/>
</dbReference>
<feature type="domain" description="ABC transporter" evidence="3">
    <location>
        <begin position="21"/>
        <end position="227"/>
    </location>
</feature>
<dbReference type="PANTHER" id="PTHR24220">
    <property type="entry name" value="IMPORT ATP-BINDING PROTEIN"/>
    <property type="match status" value="1"/>
</dbReference>
<keyword evidence="2 4" id="KW-0067">ATP-binding</keyword>
<protein>
    <submittedName>
        <fullName evidence="4">ATP-binding cassette domain</fullName>
    </submittedName>
</protein>
<dbReference type="PROSITE" id="PS50893">
    <property type="entry name" value="ABC_TRANSPORTER_2"/>
    <property type="match status" value="1"/>
</dbReference>
<keyword evidence="5" id="KW-1185">Reference proteome</keyword>
<keyword evidence="1" id="KW-0547">Nucleotide-binding</keyword>
<dbReference type="KEGG" id="psac:PSM36_1961"/>
<dbReference type="InterPro" id="IPR015854">
    <property type="entry name" value="ABC_transpr_LolD-like"/>
</dbReference>
<sequence length="227" mass="25458">MRTILMPVSEILRIKMNNKALTTSNLIFSYNRSITFGFPDIDCAPGNHCIIMGPSGCGKTTFLHLIAGLLKPDSGEVIIQGIDTVRLHSGEADRFRGKNIGIIYQKPHFIQWLTAFENLQIARYLNNLATENEDINHLLRSLNLEDKAKSKPSQMSQGELQRLSIARAVINKPALILADEPTSSLDDKNCTEALNLLKRQAEELQASLVIATHDKRLLDHFPNRIFL</sequence>
<dbReference type="InterPro" id="IPR003593">
    <property type="entry name" value="AAA+_ATPase"/>
</dbReference>
<dbReference type="PROSITE" id="PS00211">
    <property type="entry name" value="ABC_TRANSPORTER_1"/>
    <property type="match status" value="1"/>
</dbReference>
<evidence type="ECO:0000256" key="1">
    <source>
        <dbReference type="ARBA" id="ARBA00022741"/>
    </source>
</evidence>
<dbReference type="STRING" id="1642647.PSM36_1961"/>
<dbReference type="SMART" id="SM00382">
    <property type="entry name" value="AAA"/>
    <property type="match status" value="1"/>
</dbReference>
<evidence type="ECO:0000259" key="3">
    <source>
        <dbReference type="PROSITE" id="PS50893"/>
    </source>
</evidence>
<dbReference type="Proteomes" id="UP000187464">
    <property type="component" value="Chromosome I"/>
</dbReference>
<dbReference type="Pfam" id="PF00005">
    <property type="entry name" value="ABC_tran"/>
    <property type="match status" value="1"/>
</dbReference>
<accession>A0A1R3T0U6</accession>
<proteinExistence type="predicted"/>
<dbReference type="GO" id="GO:0022857">
    <property type="term" value="F:transmembrane transporter activity"/>
    <property type="evidence" value="ECO:0007669"/>
    <property type="project" value="TreeGrafter"/>
</dbReference>
<dbReference type="SUPFAM" id="SSF52540">
    <property type="entry name" value="P-loop containing nucleoside triphosphate hydrolases"/>
    <property type="match status" value="1"/>
</dbReference>
<evidence type="ECO:0000256" key="2">
    <source>
        <dbReference type="ARBA" id="ARBA00022840"/>
    </source>
</evidence>
<dbReference type="RefSeq" id="WP_232001401.1">
    <property type="nucleotide sequence ID" value="NZ_LT605205.1"/>
</dbReference>
<evidence type="ECO:0000313" key="4">
    <source>
        <dbReference type="EMBL" id="SCD20770.1"/>
    </source>
</evidence>
<dbReference type="EMBL" id="LT605205">
    <property type="protein sequence ID" value="SCD20770.1"/>
    <property type="molecule type" value="Genomic_DNA"/>
</dbReference>
<reference evidence="4 5" key="1">
    <citation type="submission" date="2016-08" db="EMBL/GenBank/DDBJ databases">
        <authorList>
            <person name="Seilhamer J.J."/>
        </authorList>
    </citation>
    <scope>NUCLEOTIDE SEQUENCE [LARGE SCALE GENOMIC DNA]</scope>
    <source>
        <strain evidence="4">M3/6</strain>
    </source>
</reference>